<dbReference type="PANTHER" id="PTHR31635">
    <property type="entry name" value="REVERSE TRANSCRIPTASE DOMAIN-CONTAINING PROTEIN-RELATED"/>
    <property type="match status" value="1"/>
</dbReference>
<protein>
    <submittedName>
        <fullName evidence="2">Mitochondrial protein</fullName>
    </submittedName>
</protein>
<dbReference type="PANTHER" id="PTHR31635:SF196">
    <property type="entry name" value="REVERSE TRANSCRIPTASE DOMAIN-CONTAINING PROTEIN-RELATED"/>
    <property type="match status" value="1"/>
</dbReference>
<comment type="caution">
    <text evidence="2">The sequence shown here is derived from an EMBL/GenBank/DDBJ whole genome shotgun (WGS) entry which is preliminary data.</text>
</comment>
<reference evidence="2 3" key="1">
    <citation type="submission" date="2024-04" db="EMBL/GenBank/DDBJ databases">
        <title>Genome assembly C_amara_ONT_v2.</title>
        <authorList>
            <person name="Yant L."/>
            <person name="Moore C."/>
            <person name="Slenker M."/>
        </authorList>
    </citation>
    <scope>NUCLEOTIDE SEQUENCE [LARGE SCALE GENOMIC DNA]</scope>
    <source>
        <tissue evidence="2">Leaf</tissue>
    </source>
</reference>
<organism evidence="2 3">
    <name type="scientific">Cardamine amara subsp. amara</name>
    <dbReference type="NCBI Taxonomy" id="228776"/>
    <lineage>
        <taxon>Eukaryota</taxon>
        <taxon>Viridiplantae</taxon>
        <taxon>Streptophyta</taxon>
        <taxon>Embryophyta</taxon>
        <taxon>Tracheophyta</taxon>
        <taxon>Spermatophyta</taxon>
        <taxon>Magnoliopsida</taxon>
        <taxon>eudicotyledons</taxon>
        <taxon>Gunneridae</taxon>
        <taxon>Pentapetalae</taxon>
        <taxon>rosids</taxon>
        <taxon>malvids</taxon>
        <taxon>Brassicales</taxon>
        <taxon>Brassicaceae</taxon>
        <taxon>Cardamineae</taxon>
        <taxon>Cardamine</taxon>
    </lineage>
</organism>
<dbReference type="InterPro" id="IPR000477">
    <property type="entry name" value="RT_dom"/>
</dbReference>
<dbReference type="Proteomes" id="UP001558713">
    <property type="component" value="Unassembled WGS sequence"/>
</dbReference>
<dbReference type="CDD" id="cd01650">
    <property type="entry name" value="RT_nLTR_like"/>
    <property type="match status" value="1"/>
</dbReference>
<evidence type="ECO:0000313" key="2">
    <source>
        <dbReference type="EMBL" id="KAL1207285.1"/>
    </source>
</evidence>
<evidence type="ECO:0000313" key="3">
    <source>
        <dbReference type="Proteomes" id="UP001558713"/>
    </source>
</evidence>
<evidence type="ECO:0000259" key="1">
    <source>
        <dbReference type="PROSITE" id="PS50878"/>
    </source>
</evidence>
<feature type="domain" description="Reverse transcriptase" evidence="1">
    <location>
        <begin position="54"/>
        <end position="285"/>
    </location>
</feature>
<dbReference type="AlphaFoldDB" id="A0ABD1B026"/>
<dbReference type="SUPFAM" id="SSF56672">
    <property type="entry name" value="DNA/RNA polymerases"/>
    <property type="match status" value="1"/>
</dbReference>
<dbReference type="InterPro" id="IPR043502">
    <property type="entry name" value="DNA/RNA_pol_sf"/>
</dbReference>
<keyword evidence="3" id="KW-1185">Reference proteome</keyword>
<name>A0ABD1B026_CARAN</name>
<dbReference type="Pfam" id="PF00078">
    <property type="entry name" value="RVT_1"/>
    <property type="match status" value="1"/>
</dbReference>
<proteinExistence type="predicted"/>
<accession>A0ABD1B026</accession>
<sequence length="285" mass="32981">MNLQLTKEVTTEEKQKAATYINGDRAPGPDGITGHFYHQFWPIIGDDIITEVRDFFRMGLMPSQLNHNNICLLTKIDKPEKMSDYHPISLCNTSYKIISKILMTRLKYILSEIISPEQTCFVPGRQITDNVMVAHELLHSLNHYHRQSKSYMAMKTDIRKTYDRVEWNFLEKAMEQLKFNQKWITWIMACVRTVSFSIVINGSPYGEIRPTRGMRQGDPISPYLFLFCAEMLTQRLRQEELKCSIKGLSISNFGPRVTHLIFADDSLFFCQANAKNCKALALVLQ</sequence>
<gene>
    <name evidence="2" type="ORF">V5N11_028029</name>
</gene>
<dbReference type="PROSITE" id="PS50878">
    <property type="entry name" value="RT_POL"/>
    <property type="match status" value="1"/>
</dbReference>
<dbReference type="EMBL" id="JBANAX010000482">
    <property type="protein sequence ID" value="KAL1207285.1"/>
    <property type="molecule type" value="Genomic_DNA"/>
</dbReference>